<comment type="caution">
    <text evidence="1">The sequence shown here is derived from an EMBL/GenBank/DDBJ whole genome shotgun (WGS) entry which is preliminary data.</text>
</comment>
<name>A0ABP8Z6L1_9ACTN</name>
<sequence length="98" mass="11122">MLEAVARGKDLEVFVFCAAVGVDHRWRGGETANRLIDEVVRECRRRARDAGCETMSIRGKIGVQNAASQFLAKRFGLEPDPEYDDFYQYWFCTVAVDA</sequence>
<protein>
    <recommendedName>
        <fullName evidence="3">GNAT family N-acetyltransferase</fullName>
    </recommendedName>
</protein>
<keyword evidence="2" id="KW-1185">Reference proteome</keyword>
<evidence type="ECO:0000313" key="2">
    <source>
        <dbReference type="Proteomes" id="UP001500822"/>
    </source>
</evidence>
<dbReference type="EMBL" id="BAABIE010000006">
    <property type="protein sequence ID" value="GAA4747520.1"/>
    <property type="molecule type" value="Genomic_DNA"/>
</dbReference>
<reference evidence="2" key="1">
    <citation type="journal article" date="2019" name="Int. J. Syst. Evol. Microbiol.">
        <title>The Global Catalogue of Microorganisms (GCM) 10K type strain sequencing project: providing services to taxonomists for standard genome sequencing and annotation.</title>
        <authorList>
            <consortium name="The Broad Institute Genomics Platform"/>
            <consortium name="The Broad Institute Genome Sequencing Center for Infectious Disease"/>
            <person name="Wu L."/>
            <person name="Ma J."/>
        </authorList>
    </citation>
    <scope>NUCLEOTIDE SEQUENCE [LARGE SCALE GENOMIC DNA]</scope>
    <source>
        <strain evidence="2">JCM 18077</strain>
    </source>
</reference>
<accession>A0ABP8Z6L1</accession>
<gene>
    <name evidence="1" type="ORF">GCM10023217_16870</name>
</gene>
<dbReference type="Proteomes" id="UP001500822">
    <property type="component" value="Unassembled WGS sequence"/>
</dbReference>
<proteinExistence type="predicted"/>
<organism evidence="1 2">
    <name type="scientific">Gordonia alkaliphila</name>
    <dbReference type="NCBI Taxonomy" id="1053547"/>
    <lineage>
        <taxon>Bacteria</taxon>
        <taxon>Bacillati</taxon>
        <taxon>Actinomycetota</taxon>
        <taxon>Actinomycetes</taxon>
        <taxon>Mycobacteriales</taxon>
        <taxon>Gordoniaceae</taxon>
        <taxon>Gordonia</taxon>
    </lineage>
</organism>
<evidence type="ECO:0000313" key="1">
    <source>
        <dbReference type="EMBL" id="GAA4747520.1"/>
    </source>
</evidence>
<evidence type="ECO:0008006" key="3">
    <source>
        <dbReference type="Google" id="ProtNLM"/>
    </source>
</evidence>